<keyword evidence="2" id="KW-0472">Membrane</keyword>
<evidence type="ECO:0000313" key="5">
    <source>
        <dbReference type="WBParaSite" id="HCON_00005440-00001"/>
    </source>
</evidence>
<reference evidence="5" key="1">
    <citation type="submission" date="2020-12" db="UniProtKB">
        <authorList>
            <consortium name="WormBaseParasite"/>
        </authorList>
    </citation>
    <scope>IDENTIFICATION</scope>
    <source>
        <strain evidence="5">MHco3</strain>
    </source>
</reference>
<dbReference type="Pfam" id="PF18701">
    <property type="entry name" value="DUF5641"/>
    <property type="match status" value="1"/>
</dbReference>
<protein>
    <submittedName>
        <fullName evidence="5">Integrase catalytic domain-containing protein</fullName>
    </submittedName>
</protein>
<proteinExistence type="predicted"/>
<keyword evidence="2" id="KW-1133">Transmembrane helix</keyword>
<keyword evidence="2" id="KW-0812">Transmembrane</keyword>
<feature type="transmembrane region" description="Helical" evidence="2">
    <location>
        <begin position="1570"/>
        <end position="1587"/>
    </location>
</feature>
<dbReference type="InterPro" id="IPR043603">
    <property type="entry name" value="Phlebo_G2_C"/>
</dbReference>
<dbReference type="Gene3D" id="2.60.98.50">
    <property type="match status" value="1"/>
</dbReference>
<evidence type="ECO:0000313" key="4">
    <source>
        <dbReference type="Proteomes" id="UP000025227"/>
    </source>
</evidence>
<dbReference type="Gene3D" id="3.30.420.10">
    <property type="entry name" value="Ribonuclease H-like superfamily/Ribonuclease H"/>
    <property type="match status" value="1"/>
</dbReference>
<dbReference type="PROSITE" id="PS50994">
    <property type="entry name" value="INTEGRASE"/>
    <property type="match status" value="1"/>
</dbReference>
<name>A0A7I5E593_HAECO</name>
<evidence type="ECO:0000259" key="3">
    <source>
        <dbReference type="PROSITE" id="PS50994"/>
    </source>
</evidence>
<keyword evidence="4" id="KW-1185">Reference proteome</keyword>
<dbReference type="InterPro" id="IPR036397">
    <property type="entry name" value="RNaseH_sf"/>
</dbReference>
<feature type="compositionally biased region" description="Low complexity" evidence="1">
    <location>
        <begin position="612"/>
        <end position="622"/>
    </location>
</feature>
<dbReference type="SUPFAM" id="SSF53098">
    <property type="entry name" value="Ribonuclease H-like"/>
    <property type="match status" value="1"/>
</dbReference>
<dbReference type="GO" id="GO:0015074">
    <property type="term" value="P:DNA integration"/>
    <property type="evidence" value="ECO:0007669"/>
    <property type="project" value="InterPro"/>
</dbReference>
<dbReference type="Gene3D" id="2.60.40.3770">
    <property type="match status" value="1"/>
</dbReference>
<feature type="domain" description="Integrase catalytic" evidence="3">
    <location>
        <begin position="299"/>
        <end position="484"/>
    </location>
</feature>
<accession>A0A7I5E593</accession>
<dbReference type="InterPro" id="IPR040676">
    <property type="entry name" value="DUF5641"/>
</dbReference>
<dbReference type="WBParaSite" id="HCON_00005440-00001">
    <property type="protein sequence ID" value="HCON_00005440-00001"/>
    <property type="gene ID" value="HCON_00005440"/>
</dbReference>
<dbReference type="InterPro" id="IPR001584">
    <property type="entry name" value="Integrase_cat-core"/>
</dbReference>
<organism evidence="4 5">
    <name type="scientific">Haemonchus contortus</name>
    <name type="common">Barber pole worm</name>
    <dbReference type="NCBI Taxonomy" id="6289"/>
    <lineage>
        <taxon>Eukaryota</taxon>
        <taxon>Metazoa</taxon>
        <taxon>Ecdysozoa</taxon>
        <taxon>Nematoda</taxon>
        <taxon>Chromadorea</taxon>
        <taxon>Rhabditida</taxon>
        <taxon>Rhabditina</taxon>
        <taxon>Rhabditomorpha</taxon>
        <taxon>Strongyloidea</taxon>
        <taxon>Trichostrongylidae</taxon>
        <taxon>Haemonchus</taxon>
    </lineage>
</organism>
<dbReference type="GO" id="GO:0003676">
    <property type="term" value="F:nucleic acid binding"/>
    <property type="evidence" value="ECO:0007669"/>
    <property type="project" value="InterPro"/>
</dbReference>
<dbReference type="OrthoDB" id="5870339at2759"/>
<dbReference type="Pfam" id="PF19019">
    <property type="entry name" value="Phlebo_G2_C"/>
    <property type="match status" value="1"/>
</dbReference>
<dbReference type="PANTHER" id="PTHR47331">
    <property type="entry name" value="PHD-TYPE DOMAIN-CONTAINING PROTEIN"/>
    <property type="match status" value="1"/>
</dbReference>
<sequence>MNHLSKQLNVTINQQHIWSDSKTALQWSKTSGNLPIFIQNRVKTIKKNASNAILRYVPTNVNPADIGSRGSTIANLRSNDLWWNGPPFLQLDTDKWPEDISEGLTIETVSAAITTKEDEPIIDNTLPFRTWTSLLNVMQMVLLFLANIRAAIAKKKGTNVQNPNYNAAATVALFRQAQLHSPISSSQKTSLRAYFDNCRVWRSRGRTNNSSLFFDANNPIILPRRTWITELYILHQHMKCHHIGTSQTLTMLRQQVWIPQGRVEVRRVIKKFCFYCRKEKAKPFHLPPFPDHPTERVQRPSYPFFNSAVDYLGPFALKISNENSKVWIALFTCLNTRAINVEIANSLSASCFLYILRRFTATNGTPKYLMSDNAPAFTAVSEVMSSTTSTQCQDVIDYCSAHNIRFKFIAALAPWQGGVYERMIGIFKTSFKAAIQNQILDYDEFVTLMKECEAIVNSRPITYVYSDIDSGYPLRPIDFLRPLSIVGSPRLVEENDDDDEWKPDKTPKDFLHKQWNTTLTLLNRFWQRWNEEYLTNLRERFQHEHKQPFHTSQESPFDDQIVLVHDDTRPRGQWKLGRIMSHSETSATVRLPSGNTISRPLSLLYPLEIPPTKQSSSASSTSKSEKEQNKEHRRRNTTRSHPMITRSLARQLTTSFSILLICCMIAASSSAVPDTKCTNSHSAKHIIHADQCSFNGIVIAITTTLSNMSAMCWFSITCPLGHIRITLPVQPNSKFCDEKCNCPKWTTTCSHYDGILKETSKYSSIPVSIVTFLPPHVCSFRPPTLCSSEQRLGVFYQIQLFDDTLVIVPELHIQSADFLSYDDFYCFDIHGNKTTKPHPSSTTGTPEYCRRHQCRASDQANTFFAYPTPAAVYHHKNISVVIKAWGTTTRTYYPALETSPLKTPTSYTIPRCTTGGVVLETTEAFQMVEACSSFTCFYISNYSPDTRILLPTSVTLFQHTVKLSAWKDGKQVFANDLTCEGKPICDLIECFFCWEHAFNLHCWTTTELIITAAVSFLSLIACHLMSPVFKCFWWLFKKLLRMLRKFIDKIIPCRKRHDKYVIPHFPSYQQTATQRLIRKTPTITLVLHLISTSSSCSDVVSISGTVQHCKINSTNEECEFDQAVTLQLQPVGQDVCQLLRNYKNEPTGVISIRIHGIAYSCQERTEYYTRDHKFYTDSHHQCWNTKSCKGETCSGITTSTNIYEFSHYAKNNPGYTYCSPSCKCLWCDFCFWCKETCLFYKVYAWPKSETIYRIFTCPVWSITITGTITLKTSTKDEEHNFVLNPARPHVWNSIELTLTATTVPNLPILSSYFLTDGSTVTKVEPSPGGIPLPISVGQLQCTSEGTAKKFSSCQFSPATCQCNPLVYEATCNCPEGNISKHLNNVYQKLPLSGKDTVILRRENSIQAKITSESSTSIQVPMHGLYIFTKRVKNECRIDIGSLTGCYSCFQGAHVQVSCTSTLSEETAEIHCKNQTQIVKCSPHGAVSDAVFHFTTSSIDINCSVLCPAGQSTIHLQGTLNYVNEPVFQFSSLQHLDTYRATSTGFSIKDFSTSILEWATSFTNVISIFEYWKTIVIIFVVLIVISQVNRTFRKRSFQATLIKKSR</sequence>
<evidence type="ECO:0000256" key="2">
    <source>
        <dbReference type="SAM" id="Phobius"/>
    </source>
</evidence>
<dbReference type="InterPro" id="IPR012337">
    <property type="entry name" value="RNaseH-like_sf"/>
</dbReference>
<feature type="region of interest" description="Disordered" evidence="1">
    <location>
        <begin position="611"/>
        <end position="645"/>
    </location>
</feature>
<dbReference type="Proteomes" id="UP000025227">
    <property type="component" value="Unplaced"/>
</dbReference>
<evidence type="ECO:0000256" key="1">
    <source>
        <dbReference type="SAM" id="MobiDB-lite"/>
    </source>
</evidence>
<dbReference type="Pfam" id="PF07245">
    <property type="entry name" value="Phlebovirus_G2"/>
    <property type="match status" value="1"/>
</dbReference>
<dbReference type="InterPro" id="IPR009878">
    <property type="entry name" value="Phlebovirus_G2_fusion"/>
</dbReference>